<feature type="compositionally biased region" description="Basic and acidic residues" evidence="2">
    <location>
        <begin position="336"/>
        <end position="346"/>
    </location>
</feature>
<dbReference type="Proteomes" id="UP000444174">
    <property type="component" value="Unassembled WGS sequence"/>
</dbReference>
<protein>
    <submittedName>
        <fullName evidence="4">Carbon-nitrogen hydrolase family protein</fullName>
    </submittedName>
</protein>
<feature type="region of interest" description="Disordered" evidence="2">
    <location>
        <begin position="332"/>
        <end position="352"/>
    </location>
</feature>
<dbReference type="EMBL" id="WIBF01000017">
    <property type="protein sequence ID" value="MQQ10560.1"/>
    <property type="molecule type" value="Genomic_DNA"/>
</dbReference>
<comment type="caution">
    <text evidence="4">The sequence shown here is derived from an EMBL/GenBank/DDBJ whole genome shotgun (WGS) entry which is preliminary data.</text>
</comment>
<gene>
    <name evidence="4" type="ORF">GFB49_19040</name>
</gene>
<comment type="similarity">
    <text evidence="1">Belongs to the carbon-nitrogen hydrolase superfamily. Nitrilase family.</text>
</comment>
<dbReference type="Pfam" id="PF00795">
    <property type="entry name" value="CN_hydrolase"/>
    <property type="match status" value="1"/>
</dbReference>
<dbReference type="SUPFAM" id="SSF56317">
    <property type="entry name" value="Carbon-nitrogen hydrolase"/>
    <property type="match status" value="1"/>
</dbReference>
<dbReference type="RefSeq" id="WP_153217651.1">
    <property type="nucleotide sequence ID" value="NZ_WIBF01000017.1"/>
</dbReference>
<dbReference type="AlphaFoldDB" id="A0A843YGC1"/>
<name>A0A843YGC1_9RHOB</name>
<evidence type="ECO:0000313" key="5">
    <source>
        <dbReference type="Proteomes" id="UP000444174"/>
    </source>
</evidence>
<dbReference type="PANTHER" id="PTHR46044">
    <property type="entry name" value="NITRILASE"/>
    <property type="match status" value="1"/>
</dbReference>
<dbReference type="InterPro" id="IPR003010">
    <property type="entry name" value="C-N_Hydrolase"/>
</dbReference>
<evidence type="ECO:0000259" key="3">
    <source>
        <dbReference type="PROSITE" id="PS50263"/>
    </source>
</evidence>
<accession>A0A843YGC1</accession>
<keyword evidence="4" id="KW-0378">Hydrolase</keyword>
<dbReference type="PANTHER" id="PTHR46044:SF2">
    <property type="entry name" value="CN HYDROLASE DOMAIN-CONTAINING PROTEIN"/>
    <property type="match status" value="1"/>
</dbReference>
<dbReference type="InterPro" id="IPR036526">
    <property type="entry name" value="C-N_Hydrolase_sf"/>
</dbReference>
<proteinExistence type="inferred from homology"/>
<evidence type="ECO:0000313" key="4">
    <source>
        <dbReference type="EMBL" id="MQQ10560.1"/>
    </source>
</evidence>
<dbReference type="PROSITE" id="PS50263">
    <property type="entry name" value="CN_HYDROLASE"/>
    <property type="match status" value="1"/>
</dbReference>
<evidence type="ECO:0000256" key="1">
    <source>
        <dbReference type="ARBA" id="ARBA00008129"/>
    </source>
</evidence>
<dbReference type="GO" id="GO:0016787">
    <property type="term" value="F:hydrolase activity"/>
    <property type="evidence" value="ECO:0007669"/>
    <property type="project" value="UniProtKB-KW"/>
</dbReference>
<keyword evidence="5" id="KW-1185">Reference proteome</keyword>
<dbReference type="InterPro" id="IPR044149">
    <property type="entry name" value="Nitrilases_CHs"/>
</dbReference>
<reference evidence="4 5" key="1">
    <citation type="submission" date="2019-10" db="EMBL/GenBank/DDBJ databases">
        <title>Epibacterium sp. nov., isolated from seawater.</title>
        <authorList>
            <person name="Zhang X."/>
            <person name="Li N."/>
        </authorList>
    </citation>
    <scope>NUCLEOTIDE SEQUENCE [LARGE SCALE GENOMIC DNA]</scope>
    <source>
        <strain evidence="4 5">SM1979</strain>
    </source>
</reference>
<dbReference type="Gene3D" id="3.60.110.10">
    <property type="entry name" value="Carbon-nitrogen hydrolase"/>
    <property type="match status" value="1"/>
</dbReference>
<evidence type="ECO:0000256" key="2">
    <source>
        <dbReference type="SAM" id="MobiDB-lite"/>
    </source>
</evidence>
<dbReference type="CDD" id="cd07564">
    <property type="entry name" value="nitrilases_CHs"/>
    <property type="match status" value="1"/>
</dbReference>
<organism evidence="4 5">
    <name type="scientific">Tritonibacter litoralis</name>
    <dbReference type="NCBI Taxonomy" id="2662264"/>
    <lineage>
        <taxon>Bacteria</taxon>
        <taxon>Pseudomonadati</taxon>
        <taxon>Pseudomonadota</taxon>
        <taxon>Alphaproteobacteria</taxon>
        <taxon>Rhodobacterales</taxon>
        <taxon>Paracoccaceae</taxon>
        <taxon>Tritonibacter</taxon>
    </lineage>
</organism>
<sequence>MFDTHRFRAAAAHIAPVYLDAHASAEKAVSAIAEAAQAGANVIAFSEAYLPGFPIWAAIHAPIKTHAHFAEYAKASVYANGPEVEMIRRAAARHNIMVSIGISERNPASIGSLWNSNLLIDETGEVINHHRKLVPTFFEKVVWDPGDSAGLIVQPTQCGRVGALICGENTNPLSRYSLIAQGEQVHISTYPPIWPTRPPEELGNYDNRAANHIRAAGHCFEAKCFGIVVACPFDQRATEKVTGGDPELMALIDACKRAPSFFVDPTGKPFGDEMLEEGIGFADIDLSQCLEPKRFHDVAAGYNRFDVFSLQVTRNRETAVNFDDRPTLQLPLAGDAAKETEADSERQTAPIS</sequence>
<feature type="domain" description="CN hydrolase" evidence="3">
    <location>
        <begin position="7"/>
        <end position="286"/>
    </location>
</feature>